<dbReference type="RefSeq" id="WP_053230790.1">
    <property type="nucleotide sequence ID" value="NZ_CP011125.1"/>
</dbReference>
<dbReference type="EMBL" id="CP011125">
    <property type="protein sequence ID" value="AKF03342.1"/>
    <property type="molecule type" value="Genomic_DNA"/>
</dbReference>
<organism evidence="1 2">
    <name type="scientific">Sandaracinus amylolyticus</name>
    <dbReference type="NCBI Taxonomy" id="927083"/>
    <lineage>
        <taxon>Bacteria</taxon>
        <taxon>Pseudomonadati</taxon>
        <taxon>Myxococcota</taxon>
        <taxon>Polyangia</taxon>
        <taxon>Polyangiales</taxon>
        <taxon>Sandaracinaceae</taxon>
        <taxon>Sandaracinus</taxon>
    </lineage>
</organism>
<dbReference type="Gene3D" id="2.130.10.10">
    <property type="entry name" value="YVTN repeat-like/Quinoprotein amine dehydrogenase"/>
    <property type="match status" value="1"/>
</dbReference>
<evidence type="ECO:0000313" key="2">
    <source>
        <dbReference type="Proteomes" id="UP000034883"/>
    </source>
</evidence>
<accession>A0A0F6VZ59</accession>
<gene>
    <name evidence="1" type="ORF">DB32_000491</name>
</gene>
<keyword evidence="2" id="KW-1185">Reference proteome</keyword>
<dbReference type="OrthoDB" id="5492213at2"/>
<dbReference type="STRING" id="927083.DB32_000491"/>
<dbReference type="InterPro" id="IPR011048">
    <property type="entry name" value="Haem_d1_sf"/>
</dbReference>
<dbReference type="Proteomes" id="UP000034883">
    <property type="component" value="Chromosome"/>
</dbReference>
<name>A0A0F6VZ59_9BACT</name>
<dbReference type="KEGG" id="samy:DB32_000491"/>
<reference evidence="1 2" key="1">
    <citation type="submission" date="2015-03" db="EMBL/GenBank/DDBJ databases">
        <title>Genome assembly of Sandaracinus amylolyticus DSM 53668.</title>
        <authorList>
            <person name="Sharma G."/>
            <person name="Subramanian S."/>
        </authorList>
    </citation>
    <scope>NUCLEOTIDE SEQUENCE [LARGE SCALE GENOMIC DNA]</scope>
    <source>
        <strain evidence="1 2">DSM 53668</strain>
    </source>
</reference>
<evidence type="ECO:0000313" key="1">
    <source>
        <dbReference type="EMBL" id="AKF03342.1"/>
    </source>
</evidence>
<protein>
    <submittedName>
        <fullName evidence="1">Tryptophan synthase alpha chain</fullName>
    </submittedName>
</protein>
<dbReference type="SUPFAM" id="SSF51004">
    <property type="entry name" value="C-terminal (heme d1) domain of cytochrome cd1-nitrite reductase"/>
    <property type="match status" value="1"/>
</dbReference>
<dbReference type="AlphaFoldDB" id="A0A0F6VZ59"/>
<sequence>MRRFARVLALLLALGCDGSPPCVDEDLDGLGTHCEAGPDCDDGNAARGEDCDAVPAPDCTVDPTATGCPCLIGSVTDCFPGPSELAGVGECRTGRTRCVAQHWGLCDGSQGPSRERCDTLDQDCDGLADEGVRSPCGGCTASCTGELWGEPFDEAGGGLVVTGLGELTLAREERSSATVWAVNSAEATVSRIDAIEARETARYATGERDAVALEPSRVSVDWNGDAWVANRAFDGVPSVVRVAGDRARCVDRDASGTIETSASPEDVRAWGSDECVLASTIIGGAREVARAIAIDGDRGLDGVSGGDAWIGLHDGQAFVEVDGLRGDVIQRVETPGFSPYSAAFDPWGRLWAISRDGWLARIDPSADPPSLEIVEVPLACWLLYGMAIDGEGRIAMTGFSCDSVTIHDPRTSRWSTIRTEPSPRGAGFDGADLWVAHTGGRVSRLSLDPLRVVATRSLALDDVAPVDSIGIGADGLGHVWAISGAGGGAGLGVATRVDVEDAIAGAQVPVGASPHTQGDLAGLQLFGAPVPRASAQRVFDGCGADVTTSWVNVHVAGDPGTHGTIAIEVRHASDVASLASAPWISLGTIPDDAAPFPLALPEGGVIEVRVTLAVSASLGAPRLTRVGVEWTCPGPE</sequence>
<proteinExistence type="predicted"/>
<dbReference type="InterPro" id="IPR015943">
    <property type="entry name" value="WD40/YVTN_repeat-like_dom_sf"/>
</dbReference>